<name>A0A329RF47_9STRA</name>
<evidence type="ECO:0000259" key="1">
    <source>
        <dbReference type="Pfam" id="PF21056"/>
    </source>
</evidence>
<feature type="domain" description="ZSWIM1/3 RNaseH-like" evidence="1">
    <location>
        <begin position="90"/>
        <end position="198"/>
    </location>
</feature>
<dbReference type="PANTHER" id="PTHR31569">
    <property type="entry name" value="SWIM-TYPE DOMAIN-CONTAINING PROTEIN"/>
    <property type="match status" value="1"/>
</dbReference>
<accession>A0A329RF47</accession>
<keyword evidence="3" id="KW-1185">Reference proteome</keyword>
<reference evidence="2 3" key="1">
    <citation type="submission" date="2018-01" db="EMBL/GenBank/DDBJ databases">
        <title>Draft genome of the strawberry crown rot pathogen Phytophthora cactorum.</title>
        <authorList>
            <person name="Armitage A.D."/>
            <person name="Lysoe E."/>
            <person name="Nellist C.F."/>
            <person name="Harrison R.J."/>
            <person name="Brurberg M.B."/>
        </authorList>
    </citation>
    <scope>NUCLEOTIDE SEQUENCE [LARGE SCALE GENOMIC DNA]</scope>
    <source>
        <strain evidence="2 3">10300</strain>
    </source>
</reference>
<evidence type="ECO:0000313" key="2">
    <source>
        <dbReference type="EMBL" id="RAW22659.1"/>
    </source>
</evidence>
<dbReference type="Pfam" id="PF21056">
    <property type="entry name" value="ZSWIM1-3_RNaseH-like"/>
    <property type="match status" value="1"/>
</dbReference>
<gene>
    <name evidence="2" type="ORF">PC110_g20901</name>
</gene>
<dbReference type="InterPro" id="IPR052579">
    <property type="entry name" value="Zinc_finger_SWIM"/>
</dbReference>
<proteinExistence type="predicted"/>
<evidence type="ECO:0000313" key="3">
    <source>
        <dbReference type="Proteomes" id="UP000251314"/>
    </source>
</evidence>
<dbReference type="InterPro" id="IPR048324">
    <property type="entry name" value="ZSWIM1-3_RNaseH-like"/>
</dbReference>
<dbReference type="STRING" id="29920.A0A329RF47"/>
<protein>
    <recommendedName>
        <fullName evidence="1">ZSWIM1/3 RNaseH-like domain-containing protein</fullName>
    </recommendedName>
</protein>
<comment type="caution">
    <text evidence="2">The sequence shown here is derived from an EMBL/GenBank/DDBJ whole genome shotgun (WGS) entry which is preliminary data.</text>
</comment>
<dbReference type="EMBL" id="MJFZ01001245">
    <property type="protein sequence ID" value="RAW22659.1"/>
    <property type="molecule type" value="Genomic_DNA"/>
</dbReference>
<sequence>MVRVTDVDVTHKYKVSRAQYGNHASNRRVEDPVLLAFVDELHAAGSKPKLIVQYLRKKTGKNVLLCDVHNRVAKMKEKQRGYATAEERLEATAQTITLQTRQMRRWFKAFPEAMLVDAMHNTNEWRYKLFSFMVNDVYSHSQYVYHSPMENESAECLTDAIGSFKFQNTMWEKIKVIVIDKDVGELGVLEKQFPGVRIILCHFHLKKYIRTEMVKSEYGGPSSFDRDQVEDAVYMMRLAASPEEYTKYLKYMYFLLDRAHLRDSAAIPEPVHPFLKYFIRNWDSMKERWALYARSDVPHLGNHTNNKLESLWGHISNILRADMALDECVDTLMFLQAVAEMEYSKKTMDVGQMRYDGADAELKKRPREVSPYAYRLIEQQ</sequence>
<dbReference type="VEuPathDB" id="FungiDB:PC110_g20901"/>
<organism evidence="2 3">
    <name type="scientific">Phytophthora cactorum</name>
    <dbReference type="NCBI Taxonomy" id="29920"/>
    <lineage>
        <taxon>Eukaryota</taxon>
        <taxon>Sar</taxon>
        <taxon>Stramenopiles</taxon>
        <taxon>Oomycota</taxon>
        <taxon>Peronosporomycetes</taxon>
        <taxon>Peronosporales</taxon>
        <taxon>Peronosporaceae</taxon>
        <taxon>Phytophthora</taxon>
    </lineage>
</organism>
<dbReference type="AlphaFoldDB" id="A0A329RF47"/>
<dbReference type="PANTHER" id="PTHR31569:SF4">
    <property type="entry name" value="SWIM-TYPE DOMAIN-CONTAINING PROTEIN"/>
    <property type="match status" value="1"/>
</dbReference>
<dbReference type="Proteomes" id="UP000251314">
    <property type="component" value="Unassembled WGS sequence"/>
</dbReference>
<dbReference type="OrthoDB" id="121244at2759"/>